<dbReference type="eggNOG" id="KOG4785">
    <property type="taxonomic scope" value="Eukaryota"/>
</dbReference>
<dbReference type="HOGENOM" id="CLU_074992_0_1_1"/>
<evidence type="ECO:0000256" key="2">
    <source>
        <dbReference type="ARBA" id="ARBA00023242"/>
    </source>
</evidence>
<name>B3RIM4_TRIAD</name>
<comment type="subcellular location">
    <subcellularLocation>
        <location evidence="1">Nucleus</location>
    </subcellularLocation>
</comment>
<dbReference type="InterPro" id="IPR036552">
    <property type="entry name" value="CBF_bsu_sf"/>
</dbReference>
<organism evidence="4 5">
    <name type="scientific">Trichoplax adhaerens</name>
    <name type="common">Trichoplax reptans</name>
    <dbReference type="NCBI Taxonomy" id="10228"/>
    <lineage>
        <taxon>Eukaryota</taxon>
        <taxon>Metazoa</taxon>
        <taxon>Placozoa</taxon>
        <taxon>Uniplacotomia</taxon>
        <taxon>Trichoplacea</taxon>
        <taxon>Trichoplacidae</taxon>
        <taxon>Trichoplax</taxon>
    </lineage>
</organism>
<dbReference type="PANTHER" id="PTHR10276:SF3">
    <property type="entry name" value="CORE-BINDING FACTOR SUBUNIT BETA"/>
    <property type="match status" value="1"/>
</dbReference>
<dbReference type="GeneID" id="6749427"/>
<dbReference type="Proteomes" id="UP000009022">
    <property type="component" value="Unassembled WGS sequence"/>
</dbReference>
<evidence type="ECO:0000256" key="3">
    <source>
        <dbReference type="ARBA" id="ARBA00025734"/>
    </source>
</evidence>
<protein>
    <recommendedName>
        <fullName evidence="6">Core-binding factor subunit beta</fullName>
    </recommendedName>
</protein>
<dbReference type="PANTHER" id="PTHR10276">
    <property type="entry name" value="CORE-BINDING FACTOR, BETA SUBUNIT"/>
    <property type="match status" value="1"/>
</dbReference>
<dbReference type="Pfam" id="PF02312">
    <property type="entry name" value="CBF_beta"/>
    <property type="match status" value="1"/>
</dbReference>
<dbReference type="OMA" id="MHTMSEH"/>
<keyword evidence="2" id="KW-0539">Nucleus</keyword>
<dbReference type="InterPro" id="IPR003417">
    <property type="entry name" value="CBF_beta"/>
</dbReference>
<evidence type="ECO:0000313" key="4">
    <source>
        <dbReference type="EMBL" id="EDV29744.1"/>
    </source>
</evidence>
<evidence type="ECO:0000313" key="5">
    <source>
        <dbReference type="Proteomes" id="UP000009022"/>
    </source>
</evidence>
<keyword evidence="5" id="KW-1185">Reference proteome</keyword>
<dbReference type="GO" id="GO:0003713">
    <property type="term" value="F:transcription coactivator activity"/>
    <property type="evidence" value="ECO:0000318"/>
    <property type="project" value="GO_Central"/>
</dbReference>
<dbReference type="GO" id="GO:0016513">
    <property type="term" value="C:core-binding factor complex"/>
    <property type="evidence" value="ECO:0000318"/>
    <property type="project" value="GO_Central"/>
</dbReference>
<evidence type="ECO:0000256" key="1">
    <source>
        <dbReference type="ARBA" id="ARBA00004123"/>
    </source>
</evidence>
<dbReference type="Gene3D" id="2.40.250.10">
    <property type="entry name" value="Core binding factor, beta subunit"/>
    <property type="match status" value="1"/>
</dbReference>
<sequence length="152" mass="17781">MPRVVPDQKFKFESDELFRKLSRDSEIKYAGFPDRSHEERVMRFQSDCREGYSIVTFVSTGTNLELHCKSAYKDTEDKMDRDYNVDIDNNAGKIYLTSSFIMNGVCVKWKGWLDVQRLEGLGCLEFNEEMAKVEDRLLRESLQLSNDHISTF</sequence>
<dbReference type="KEGG" id="tad:TRIADDRAFT_52457"/>
<dbReference type="InParanoid" id="B3RIM4"/>
<dbReference type="FunFam" id="2.40.250.10:FF:000001">
    <property type="entry name" value="Core-binding factor subunit beta"/>
    <property type="match status" value="1"/>
</dbReference>
<dbReference type="EMBL" id="DS985241">
    <property type="protein sequence ID" value="EDV29744.1"/>
    <property type="molecule type" value="Genomic_DNA"/>
</dbReference>
<dbReference type="FunCoup" id="B3RIM4">
    <property type="interactions" value="1623"/>
</dbReference>
<dbReference type="RefSeq" id="XP_002108946.1">
    <property type="nucleotide sequence ID" value="XM_002108910.1"/>
</dbReference>
<dbReference type="CTD" id="6749427"/>
<dbReference type="AlphaFoldDB" id="B3RIM4"/>
<evidence type="ECO:0008006" key="6">
    <source>
        <dbReference type="Google" id="ProtNLM"/>
    </source>
</evidence>
<proteinExistence type="inferred from homology"/>
<comment type="similarity">
    <text evidence="3">Belongs to the CBF-beta family.</text>
</comment>
<gene>
    <name evidence="4" type="ORF">TRIADDRAFT_52457</name>
</gene>
<dbReference type="GO" id="GO:0006357">
    <property type="term" value="P:regulation of transcription by RNA polymerase II"/>
    <property type="evidence" value="ECO:0000318"/>
    <property type="project" value="GO_Central"/>
</dbReference>
<accession>B3RIM4</accession>
<dbReference type="SUPFAM" id="SSF50723">
    <property type="entry name" value="Core binding factor beta, CBF"/>
    <property type="match status" value="1"/>
</dbReference>
<dbReference type="PhylomeDB" id="B3RIM4"/>
<dbReference type="OrthoDB" id="10026505at2759"/>
<reference evidence="4 5" key="1">
    <citation type="journal article" date="2008" name="Nature">
        <title>The Trichoplax genome and the nature of placozoans.</title>
        <authorList>
            <person name="Srivastava M."/>
            <person name="Begovic E."/>
            <person name="Chapman J."/>
            <person name="Putnam N.H."/>
            <person name="Hellsten U."/>
            <person name="Kawashima T."/>
            <person name="Kuo A."/>
            <person name="Mitros T."/>
            <person name="Salamov A."/>
            <person name="Carpenter M.L."/>
            <person name="Signorovitch A.Y."/>
            <person name="Moreno M.A."/>
            <person name="Kamm K."/>
            <person name="Grimwood J."/>
            <person name="Schmutz J."/>
            <person name="Shapiro H."/>
            <person name="Grigoriev I.V."/>
            <person name="Buss L.W."/>
            <person name="Schierwater B."/>
            <person name="Dellaporta S.L."/>
            <person name="Rokhsar D.S."/>
        </authorList>
    </citation>
    <scope>NUCLEOTIDE SEQUENCE [LARGE SCALE GENOMIC DNA]</scope>
    <source>
        <strain evidence="4 5">Grell-BS-1999</strain>
    </source>
</reference>
<dbReference type="STRING" id="10228.B3RIM4"/>